<dbReference type="PANTHER" id="PTHR10589:SF31">
    <property type="entry name" value="UBIQUITIN CARBOXYL-TERMINAL HYDROLASE FAMILY 1 CYSTEINE ACTIVE-SITE DOMAIN-CONTAINING PROTEIN"/>
    <property type="match status" value="1"/>
</dbReference>
<dbReference type="Gene3D" id="3.30.420.10">
    <property type="entry name" value="Ribonuclease H-like superfamily/Ribonuclease H"/>
    <property type="match status" value="1"/>
</dbReference>
<sequence length="347" mass="38789">MEGPWRNSSLIERRMEGHRTTLVERRRLRMDARNATPAPTPMEGPLPNPTDGRWRMEVARTFHPRGAHLHPPRPPADLQNSMARGWGGGARMERTLSYPSGPRSSLTFHRRRRIDLGNLWPPTRTTDSTTAPYIRALNRLLGLKRRPVVTTSLRRGLQDASYPSEQLLISGEKETQDQVYFIKQIESLGNACGTIALLHAVGNASSKVNLVENSCLDLFFKSTATMDDPHERAVCLEKDDTTARAHLLAANYGATKGMSPDVATAPKSKGCLMIGEYNKVAKKASVRTQSPKMEMIDSLFKPREAKDDGLIRECLIDFYTSSGKRKPDQVIIFRFAIILDATVLVLL</sequence>
<evidence type="ECO:0000256" key="2">
    <source>
        <dbReference type="SAM" id="MobiDB-lite"/>
    </source>
</evidence>
<keyword evidence="4" id="KW-0378">Hydrolase</keyword>
<feature type="compositionally biased region" description="Pro residues" evidence="2">
    <location>
        <begin position="38"/>
        <end position="48"/>
    </location>
</feature>
<dbReference type="EMBL" id="CM000782">
    <property type="protein sequence ID" value="AQK88580.1"/>
    <property type="molecule type" value="Genomic_DNA"/>
</dbReference>
<feature type="domain" description="UCH catalytic" evidence="3">
    <location>
        <begin position="119"/>
        <end position="347"/>
    </location>
</feature>
<dbReference type="GO" id="GO:0004843">
    <property type="term" value="F:cysteine-type deubiquitinase activity"/>
    <property type="evidence" value="ECO:0007669"/>
    <property type="project" value="InterPro"/>
</dbReference>
<evidence type="ECO:0000259" key="3">
    <source>
        <dbReference type="PROSITE" id="PS52048"/>
    </source>
</evidence>
<evidence type="ECO:0000256" key="1">
    <source>
        <dbReference type="PROSITE-ProRule" id="PRU01393"/>
    </source>
</evidence>
<dbReference type="InterPro" id="IPR036397">
    <property type="entry name" value="RNaseH_sf"/>
</dbReference>
<gene>
    <name evidence="4" type="ORF">ZEAMMB73_Zm00001d039045</name>
</gene>
<comment type="caution">
    <text evidence="1">Lacks conserved residue(s) required for the propagation of feature annotation.</text>
</comment>
<dbReference type="Gene3D" id="1.10.418.80">
    <property type="entry name" value="Ubiquitin carboxyl-terminal hydrolase, domain 1"/>
    <property type="match status" value="1"/>
</dbReference>
<feature type="region of interest" description="Disordered" evidence="2">
    <location>
        <begin position="31"/>
        <end position="50"/>
    </location>
</feature>
<reference evidence="4" key="1">
    <citation type="submission" date="2015-12" db="EMBL/GenBank/DDBJ databases">
        <title>Update maize B73 reference genome by single molecule sequencing technologies.</title>
        <authorList>
            <consortium name="Maize Genome Sequencing Project"/>
            <person name="Ware D."/>
        </authorList>
    </citation>
    <scope>NUCLEOTIDE SEQUENCE</scope>
    <source>
        <tissue evidence="4">Seedling</tissue>
    </source>
</reference>
<dbReference type="PANTHER" id="PTHR10589">
    <property type="entry name" value="UBIQUITIN CARBOXYL-TERMINAL HYDROLASE"/>
    <property type="match status" value="1"/>
</dbReference>
<protein>
    <submittedName>
        <fullName evidence="4">Ubiquitin carboxyl-terminal hydrolase 3</fullName>
    </submittedName>
</protein>
<accession>A0A1D6MD20</accession>
<proteinExistence type="inferred from homology"/>
<feature type="region of interest" description="Disordered" evidence="2">
    <location>
        <begin position="65"/>
        <end position="84"/>
    </location>
</feature>
<dbReference type="IntAct" id="A0A1D6MD20">
    <property type="interactions" value="2"/>
</dbReference>
<name>A0A1D6MD20_MAIZE</name>
<dbReference type="ExpressionAtlas" id="A0A1D6MD20">
    <property type="expression patterns" value="baseline and differential"/>
</dbReference>
<evidence type="ECO:0000313" key="4">
    <source>
        <dbReference type="EMBL" id="AQK88580.1"/>
    </source>
</evidence>
<organism evidence="4">
    <name type="scientific">Zea mays</name>
    <name type="common">Maize</name>
    <dbReference type="NCBI Taxonomy" id="4577"/>
    <lineage>
        <taxon>Eukaryota</taxon>
        <taxon>Viridiplantae</taxon>
        <taxon>Streptophyta</taxon>
        <taxon>Embryophyta</taxon>
        <taxon>Tracheophyta</taxon>
        <taxon>Spermatophyta</taxon>
        <taxon>Magnoliopsida</taxon>
        <taxon>Liliopsida</taxon>
        <taxon>Poales</taxon>
        <taxon>Poaceae</taxon>
        <taxon>PACMAD clade</taxon>
        <taxon>Panicoideae</taxon>
        <taxon>Andropogonodae</taxon>
        <taxon>Andropogoneae</taxon>
        <taxon>Tripsacinae</taxon>
        <taxon>Zea</taxon>
    </lineage>
</organism>
<dbReference type="AlphaFoldDB" id="A0A1D6MD20"/>
<dbReference type="GO" id="GO:0006511">
    <property type="term" value="P:ubiquitin-dependent protein catabolic process"/>
    <property type="evidence" value="ECO:0007669"/>
    <property type="project" value="InterPro"/>
</dbReference>
<dbReference type="PROSITE" id="PS52048">
    <property type="entry name" value="UCH_DOMAIN"/>
    <property type="match status" value="1"/>
</dbReference>
<dbReference type="GO" id="GO:0003676">
    <property type="term" value="F:nucleic acid binding"/>
    <property type="evidence" value="ECO:0007669"/>
    <property type="project" value="InterPro"/>
</dbReference>
<dbReference type="Pfam" id="PF01088">
    <property type="entry name" value="Peptidase_C12"/>
    <property type="match status" value="1"/>
</dbReference>
<dbReference type="SUPFAM" id="SSF54001">
    <property type="entry name" value="Cysteine proteinases"/>
    <property type="match status" value="1"/>
</dbReference>
<comment type="similarity">
    <text evidence="1">Belongs to the peptidase C12 family.</text>
</comment>
<dbReference type="InterPro" id="IPR038765">
    <property type="entry name" value="Papain-like_cys_pep_sf"/>
</dbReference>
<dbReference type="InterPro" id="IPR001578">
    <property type="entry name" value="Peptidase_C12_UCH"/>
</dbReference>
<dbReference type="InParanoid" id="A0A1D6MD20"/>
<dbReference type="PaxDb" id="4577-AC185130.2_FGP005"/>
<dbReference type="STRING" id="4577.A0A1D6MD20"/>